<protein>
    <recommendedName>
        <fullName evidence="1">Response regulatory domain-containing protein</fullName>
    </recommendedName>
</protein>
<evidence type="ECO:0000259" key="1">
    <source>
        <dbReference type="PROSITE" id="PS50110"/>
    </source>
</evidence>
<evidence type="ECO:0000313" key="2">
    <source>
        <dbReference type="EMBL" id="GAH77597.1"/>
    </source>
</evidence>
<feature type="non-terminal residue" evidence="2">
    <location>
        <position position="106"/>
    </location>
</feature>
<dbReference type="InterPro" id="IPR001789">
    <property type="entry name" value="Sig_transdc_resp-reg_receiver"/>
</dbReference>
<dbReference type="AlphaFoldDB" id="X1I7B2"/>
<dbReference type="GO" id="GO:0000160">
    <property type="term" value="P:phosphorelay signal transduction system"/>
    <property type="evidence" value="ECO:0007669"/>
    <property type="project" value="InterPro"/>
</dbReference>
<gene>
    <name evidence="2" type="ORF">S03H2_60630</name>
</gene>
<organism evidence="2">
    <name type="scientific">marine sediment metagenome</name>
    <dbReference type="NCBI Taxonomy" id="412755"/>
    <lineage>
        <taxon>unclassified sequences</taxon>
        <taxon>metagenomes</taxon>
        <taxon>ecological metagenomes</taxon>
    </lineage>
</organism>
<accession>X1I7B2</accession>
<dbReference type="EMBL" id="BARU01039088">
    <property type="protein sequence ID" value="GAH77597.1"/>
    <property type="molecule type" value="Genomic_DNA"/>
</dbReference>
<dbReference type="SUPFAM" id="SSF52172">
    <property type="entry name" value="CheY-like"/>
    <property type="match status" value="1"/>
</dbReference>
<dbReference type="Gene3D" id="3.40.50.2300">
    <property type="match status" value="1"/>
</dbReference>
<feature type="domain" description="Response regulatory" evidence="1">
    <location>
        <begin position="6"/>
        <end position="106"/>
    </location>
</feature>
<dbReference type="PROSITE" id="PS50110">
    <property type="entry name" value="RESPONSE_REGULATORY"/>
    <property type="match status" value="1"/>
</dbReference>
<dbReference type="InterPro" id="IPR011006">
    <property type="entry name" value="CheY-like_superfamily"/>
</dbReference>
<comment type="caution">
    <text evidence="2">The sequence shown here is derived from an EMBL/GenBank/DDBJ whole genome shotgun (WGS) entry which is preliminary data.</text>
</comment>
<name>X1I7B2_9ZZZZ</name>
<reference evidence="2" key="1">
    <citation type="journal article" date="2014" name="Front. Microbiol.">
        <title>High frequency of phylogenetically diverse reductive dehalogenase-homologous genes in deep subseafloor sedimentary metagenomes.</title>
        <authorList>
            <person name="Kawai M."/>
            <person name="Futagami T."/>
            <person name="Toyoda A."/>
            <person name="Takaki Y."/>
            <person name="Nishi S."/>
            <person name="Hori S."/>
            <person name="Arai W."/>
            <person name="Tsubouchi T."/>
            <person name="Morono Y."/>
            <person name="Uchiyama I."/>
            <person name="Ito T."/>
            <person name="Fujiyama A."/>
            <person name="Inagaki F."/>
            <person name="Takami H."/>
        </authorList>
    </citation>
    <scope>NUCLEOTIDE SEQUENCE</scope>
    <source>
        <strain evidence="2">Expedition CK06-06</strain>
    </source>
</reference>
<proteinExistence type="predicted"/>
<sequence>MKSKKLIAILDNEPEFRKKFQKTLTEIGAAGEYDLKLFSAESPEELADCVADMEEYWEDIVAILMDVVMFELESIDHVLDSISEIGNVRLRFPDTPIILITKHIYD</sequence>